<feature type="compositionally biased region" description="Low complexity" evidence="5">
    <location>
        <begin position="217"/>
        <end position="230"/>
    </location>
</feature>
<evidence type="ECO:0000256" key="3">
    <source>
        <dbReference type="ARBA" id="ARBA00022989"/>
    </source>
</evidence>
<dbReference type="GO" id="GO:0004967">
    <property type="term" value="F:glucagon receptor activity"/>
    <property type="evidence" value="ECO:0007669"/>
    <property type="project" value="TreeGrafter"/>
</dbReference>
<dbReference type="GO" id="GO:0007189">
    <property type="term" value="P:adenylate cyclase-activating G protein-coupled receptor signaling pathway"/>
    <property type="evidence" value="ECO:0007669"/>
    <property type="project" value="TreeGrafter"/>
</dbReference>
<dbReference type="PANTHER" id="PTHR45620">
    <property type="entry name" value="PDF RECEPTOR-LIKE PROTEIN-RELATED"/>
    <property type="match status" value="1"/>
</dbReference>
<dbReference type="GO" id="GO:0005886">
    <property type="term" value="C:plasma membrane"/>
    <property type="evidence" value="ECO:0007669"/>
    <property type="project" value="TreeGrafter"/>
</dbReference>
<feature type="compositionally biased region" description="Gly residues" evidence="5">
    <location>
        <begin position="17"/>
        <end position="26"/>
    </location>
</feature>
<evidence type="ECO:0000256" key="5">
    <source>
        <dbReference type="SAM" id="MobiDB-lite"/>
    </source>
</evidence>
<feature type="compositionally biased region" description="Low complexity" evidence="5">
    <location>
        <begin position="84"/>
        <end position="96"/>
    </location>
</feature>
<gene>
    <name evidence="6" type="ORF">J0S82_013245</name>
</gene>
<dbReference type="InterPro" id="IPR050332">
    <property type="entry name" value="GPCR_2"/>
</dbReference>
<dbReference type="InterPro" id="IPR000832">
    <property type="entry name" value="GPCR_2_secretin-like"/>
</dbReference>
<reference evidence="6" key="1">
    <citation type="journal article" date="2021" name="Evol. Appl.">
        <title>The genome of the Pyrenean desman and the effects of bottlenecks and inbreeding on the genomic landscape of an endangered species.</title>
        <authorList>
            <person name="Escoda L."/>
            <person name="Castresana J."/>
        </authorList>
    </citation>
    <scope>NUCLEOTIDE SEQUENCE</scope>
    <source>
        <strain evidence="6">IBE-C5619</strain>
    </source>
</reference>
<comment type="subcellular location">
    <subcellularLocation>
        <location evidence="1">Membrane</location>
        <topology evidence="1">Multi-pass membrane protein</topology>
    </subcellularLocation>
</comment>
<dbReference type="Proteomes" id="UP000700334">
    <property type="component" value="Unassembled WGS sequence"/>
</dbReference>
<feature type="region of interest" description="Disordered" evidence="5">
    <location>
        <begin position="1"/>
        <end position="96"/>
    </location>
</feature>
<dbReference type="PANTHER" id="PTHR45620:SF29">
    <property type="entry name" value="GLUCAGON RECEPTOR"/>
    <property type="match status" value="1"/>
</dbReference>
<name>A0A8J5ZMY5_GALPY</name>
<proteinExistence type="predicted"/>
<evidence type="ECO:0000313" key="6">
    <source>
        <dbReference type="EMBL" id="KAG8507543.1"/>
    </source>
</evidence>
<feature type="region of interest" description="Disordered" evidence="5">
    <location>
        <begin position="217"/>
        <end position="248"/>
    </location>
</feature>
<dbReference type="Pfam" id="PF00002">
    <property type="entry name" value="7tm_2"/>
    <property type="match status" value="1"/>
</dbReference>
<comment type="caution">
    <text evidence="6">The sequence shown here is derived from an EMBL/GenBank/DDBJ whole genome shotgun (WGS) entry which is preliminary data.</text>
</comment>
<feature type="compositionally biased region" description="Low complexity" evidence="5">
    <location>
        <begin position="239"/>
        <end position="248"/>
    </location>
</feature>
<evidence type="ECO:0000256" key="2">
    <source>
        <dbReference type="ARBA" id="ARBA00022692"/>
    </source>
</evidence>
<accession>A0A8J5ZMY5</accession>
<keyword evidence="7" id="KW-1185">Reference proteome</keyword>
<keyword evidence="3" id="KW-1133">Transmembrane helix</keyword>
<dbReference type="EMBL" id="JAGFMF010012102">
    <property type="protein sequence ID" value="KAG8507543.1"/>
    <property type="molecule type" value="Genomic_DNA"/>
</dbReference>
<feature type="compositionally biased region" description="Low complexity" evidence="5">
    <location>
        <begin position="57"/>
        <end position="66"/>
    </location>
</feature>
<organism evidence="6 7">
    <name type="scientific">Galemys pyrenaicus</name>
    <name type="common">Iberian desman</name>
    <name type="synonym">Pyrenean desman</name>
    <dbReference type="NCBI Taxonomy" id="202257"/>
    <lineage>
        <taxon>Eukaryota</taxon>
        <taxon>Metazoa</taxon>
        <taxon>Chordata</taxon>
        <taxon>Craniata</taxon>
        <taxon>Vertebrata</taxon>
        <taxon>Euteleostomi</taxon>
        <taxon>Mammalia</taxon>
        <taxon>Eutheria</taxon>
        <taxon>Laurasiatheria</taxon>
        <taxon>Eulipotyphla</taxon>
        <taxon>Talpidae</taxon>
        <taxon>Galemys</taxon>
    </lineage>
</organism>
<protein>
    <submittedName>
        <fullName evidence="6">Glucagon receptor</fullName>
    </submittedName>
</protein>
<evidence type="ECO:0000313" key="7">
    <source>
        <dbReference type="Proteomes" id="UP000700334"/>
    </source>
</evidence>
<keyword evidence="4" id="KW-0472">Membrane</keyword>
<dbReference type="Gene3D" id="1.20.1070.10">
    <property type="entry name" value="Rhodopsin 7-helix transmembrane proteins"/>
    <property type="match status" value="1"/>
</dbReference>
<dbReference type="GO" id="GO:0017046">
    <property type="term" value="F:peptide hormone binding"/>
    <property type="evidence" value="ECO:0007669"/>
    <property type="project" value="TreeGrafter"/>
</dbReference>
<sequence length="273" mass="27799">MDQAEIEDLVSLRGGRRGGAGRGGAGRPSLLSQRASGPRFAGGGVPDAGPLPGDVHGGLLPLARGPAPGPGHPAGPQVGGQPGRGARAAGGAADPQSHSKLRCTRNYIHAHLFGSFVLKAGAVLLTDLLLQTRYGQQIGDDLSVSVWLSDGVSGRPAVGAGGPGRGPPSSRRPVARRWPAAGWPRCSCSTAWWPTTAGCWWRACICTACWAAPSPGAAASPSTWASAGVSRRARRGGREAAPGPRTTAAPPAGAPMLFVIPWAVVKCLFENVL</sequence>
<evidence type="ECO:0000256" key="1">
    <source>
        <dbReference type="ARBA" id="ARBA00004141"/>
    </source>
</evidence>
<dbReference type="OrthoDB" id="10680080at2759"/>
<evidence type="ECO:0000256" key="4">
    <source>
        <dbReference type="ARBA" id="ARBA00023136"/>
    </source>
</evidence>
<dbReference type="AlphaFoldDB" id="A0A8J5ZMY5"/>
<keyword evidence="2" id="KW-0812">Transmembrane</keyword>
<keyword evidence="6" id="KW-0675">Receptor</keyword>